<dbReference type="GeneID" id="106816189"/>
<reference evidence="2" key="1">
    <citation type="submission" date="2025-08" db="UniProtKB">
        <authorList>
            <consortium name="RefSeq"/>
        </authorList>
    </citation>
    <scope>IDENTIFICATION</scope>
</reference>
<dbReference type="Proteomes" id="UP000695022">
    <property type="component" value="Unplaced"/>
</dbReference>
<proteinExistence type="predicted"/>
<keyword evidence="1" id="KW-1185">Reference proteome</keyword>
<evidence type="ECO:0000313" key="2">
    <source>
        <dbReference type="RefSeq" id="XP_014676237.1"/>
    </source>
</evidence>
<name>A0ABM1EVL6_PRICU</name>
<protein>
    <submittedName>
        <fullName evidence="2">Uncharacterized protein LOC106816189</fullName>
    </submittedName>
</protein>
<accession>A0ABM1EVL6</accession>
<sequence>MNRCWSLVFEDDLSKAVDMKDSTSTEVSILHKAAKILRRDYLHIRQVFTGSFPNACEAESIPPTLRTFLHMLLDGPCIDQPPPESENSKVATSIGQQIIFNSVGCRSKKPGSVPRHIRGRETPASLYMAMKVHLQSGRESLIDVIHQRGLCIAYDRLRVLSTDIANSVIGHWEQVGVVVPPQAVKHVFTTGGFDNIDYNPSSTTAKSALHGTCISIHQHFSSDTQEVKNFTDILILTEMGKKVVRSLPASYTSMDLDASLPNDEVLHVPVLRTNSHLCPASRSVTSIIEEGYVWLERVISLLPKQNIKAGEWISWAAYYASITEPPVTPPAKSYMLPLFTEFPNSPIMVWHVSPTEWGWQQESPDSVPTPVYITIPTISDMPHLVTCQCQCRAVCTGSPACFSVDARVLVPIPI</sequence>
<dbReference type="PANTHER" id="PTHR47018">
    <property type="entry name" value="CXC DOMAIN-CONTAINING PROTEIN-RELATED"/>
    <property type="match status" value="1"/>
</dbReference>
<gene>
    <name evidence="2" type="primary">LOC106816189</name>
</gene>
<dbReference type="RefSeq" id="XP_014676237.1">
    <property type="nucleotide sequence ID" value="XM_014820751.1"/>
</dbReference>
<evidence type="ECO:0000313" key="1">
    <source>
        <dbReference type="Proteomes" id="UP000695022"/>
    </source>
</evidence>
<organism evidence="1 2">
    <name type="scientific">Priapulus caudatus</name>
    <name type="common">Priapulid worm</name>
    <dbReference type="NCBI Taxonomy" id="37621"/>
    <lineage>
        <taxon>Eukaryota</taxon>
        <taxon>Metazoa</taxon>
        <taxon>Ecdysozoa</taxon>
        <taxon>Scalidophora</taxon>
        <taxon>Priapulida</taxon>
        <taxon>Priapulimorpha</taxon>
        <taxon>Priapulimorphida</taxon>
        <taxon>Priapulidae</taxon>
        <taxon>Priapulus</taxon>
    </lineage>
</organism>